<dbReference type="InterPro" id="IPR036770">
    <property type="entry name" value="Ankyrin_rpt-contain_sf"/>
</dbReference>
<dbReference type="OrthoDB" id="19174at2759"/>
<gene>
    <name evidence="5" type="ORF">PBRA_008427</name>
</gene>
<evidence type="ECO:0000313" key="5">
    <source>
        <dbReference type="EMBL" id="CEP01115.1"/>
    </source>
</evidence>
<dbReference type="Gene3D" id="1.25.40.20">
    <property type="entry name" value="Ankyrin repeat-containing domain"/>
    <property type="match status" value="2"/>
</dbReference>
<organism evidence="5 6">
    <name type="scientific">Plasmodiophora brassicae</name>
    <name type="common">Clubroot disease agent</name>
    <dbReference type="NCBI Taxonomy" id="37360"/>
    <lineage>
        <taxon>Eukaryota</taxon>
        <taxon>Sar</taxon>
        <taxon>Rhizaria</taxon>
        <taxon>Endomyxa</taxon>
        <taxon>Phytomyxea</taxon>
        <taxon>Plasmodiophorida</taxon>
        <taxon>Plasmodiophoridae</taxon>
        <taxon>Plasmodiophora</taxon>
    </lineage>
</organism>
<feature type="repeat" description="ANK" evidence="3">
    <location>
        <begin position="293"/>
        <end position="326"/>
    </location>
</feature>
<keyword evidence="6" id="KW-1185">Reference proteome</keyword>
<feature type="repeat" description="ANK" evidence="3">
    <location>
        <begin position="190"/>
        <end position="223"/>
    </location>
</feature>
<protein>
    <submittedName>
        <fullName evidence="5">Uncharacterized protein</fullName>
    </submittedName>
</protein>
<dbReference type="SMART" id="SM00248">
    <property type="entry name" value="ANK"/>
    <property type="match status" value="6"/>
</dbReference>
<dbReference type="Pfam" id="PF00023">
    <property type="entry name" value="Ank"/>
    <property type="match status" value="1"/>
</dbReference>
<proteinExistence type="predicted"/>
<dbReference type="PANTHER" id="PTHR24126">
    <property type="entry name" value="ANKYRIN REPEAT, PH AND SEC7 DOMAIN CONTAINING PROTEIN SECG-RELATED"/>
    <property type="match status" value="1"/>
</dbReference>
<dbReference type="Proteomes" id="UP000039324">
    <property type="component" value="Unassembled WGS sequence"/>
</dbReference>
<dbReference type="STRING" id="37360.A0A0G4J0Q0"/>
<dbReference type="PROSITE" id="PS50297">
    <property type="entry name" value="ANK_REP_REGION"/>
    <property type="match status" value="2"/>
</dbReference>
<evidence type="ECO:0000256" key="1">
    <source>
        <dbReference type="ARBA" id="ARBA00022737"/>
    </source>
</evidence>
<sequence>MHYRTATESRSRAPETSARSEPLPLGIVAPRRSDREPSRAQPSRSDFIVHCIKDNANDGKDLMLKHLRIPMQMLLIVFVALSAIVDAADVNASDEIEEVAAASISDDILDNHVSGNVRLGQAADSYKQTIPFELMIDEILIGDANETFVNEASWITKGNLLHWAAREGELPVVQALVNIPGTDVNARDSEGMTPLHRAVVAGQEDVVLCLLNAYGIDVNARDSDRQTPLYLAIKMGHARIVTLLVQNGPGINVNACHKKRPPLLSATMFGNVDTIDALLNASSIDVNAVDKEDGWTALHVAVTAHNAEAVRSLLAAPSISVNERDNSGLTPLHRAVYYALPGNVEDEYIIAMLLNAPEIDPTAKTRDGKTALDIGKYRNGLTRMPVVVALLEASLKAVGDPDNATVAEHDASPHKRKNVEVSEAFRKLTSWVKMMWWRLNYT</sequence>
<evidence type="ECO:0000256" key="4">
    <source>
        <dbReference type="SAM" id="MobiDB-lite"/>
    </source>
</evidence>
<keyword evidence="2 3" id="KW-0040">ANK repeat</keyword>
<evidence type="ECO:0000256" key="2">
    <source>
        <dbReference type="ARBA" id="ARBA00023043"/>
    </source>
</evidence>
<evidence type="ECO:0000313" key="6">
    <source>
        <dbReference type="Proteomes" id="UP000039324"/>
    </source>
</evidence>
<reference evidence="5 6" key="1">
    <citation type="submission" date="2015-02" db="EMBL/GenBank/DDBJ databases">
        <authorList>
            <person name="Chooi Y.-H."/>
        </authorList>
    </citation>
    <scope>NUCLEOTIDE SEQUENCE [LARGE SCALE GENOMIC DNA]</scope>
    <source>
        <strain evidence="5">E3</strain>
    </source>
</reference>
<keyword evidence="1" id="KW-0677">Repeat</keyword>
<feature type="compositionally biased region" description="Basic and acidic residues" evidence="4">
    <location>
        <begin position="1"/>
        <end position="13"/>
    </location>
</feature>
<dbReference type="SUPFAM" id="SSF48403">
    <property type="entry name" value="Ankyrin repeat"/>
    <property type="match status" value="1"/>
</dbReference>
<name>A0A0G4J0Q0_PLABS</name>
<dbReference type="Pfam" id="PF12796">
    <property type="entry name" value="Ank_2"/>
    <property type="match status" value="2"/>
</dbReference>
<dbReference type="EMBL" id="CDSF01000109">
    <property type="protein sequence ID" value="CEP01115.1"/>
    <property type="molecule type" value="Genomic_DNA"/>
</dbReference>
<feature type="repeat" description="ANK" evidence="3">
    <location>
        <begin position="224"/>
        <end position="256"/>
    </location>
</feature>
<evidence type="ECO:0000256" key="3">
    <source>
        <dbReference type="PROSITE-ProRule" id="PRU00023"/>
    </source>
</evidence>
<dbReference type="AlphaFoldDB" id="A0A0G4J0Q0"/>
<accession>A0A0G4J0Q0</accession>
<dbReference type="InterPro" id="IPR002110">
    <property type="entry name" value="Ankyrin_rpt"/>
</dbReference>
<feature type="region of interest" description="Disordered" evidence="4">
    <location>
        <begin position="1"/>
        <end position="44"/>
    </location>
</feature>
<dbReference type="PROSITE" id="PS50088">
    <property type="entry name" value="ANK_REPEAT"/>
    <property type="match status" value="3"/>
</dbReference>